<dbReference type="Proteomes" id="UP000593591">
    <property type="component" value="Chromosome"/>
</dbReference>
<dbReference type="AlphaFoldDB" id="A0A840SEM8"/>
<feature type="transmembrane region" description="Helical" evidence="3">
    <location>
        <begin position="110"/>
        <end position="131"/>
    </location>
</feature>
<dbReference type="Gene3D" id="1.10.287.950">
    <property type="entry name" value="Methyl-accepting chemotaxis protein"/>
    <property type="match status" value="1"/>
</dbReference>
<dbReference type="RefSeq" id="WP_184651449.1">
    <property type="nucleotide sequence ID" value="NZ_JACHFR010000001.1"/>
</dbReference>
<protein>
    <submittedName>
        <fullName evidence="5">Methyl-accepting chemotaxis protein</fullName>
    </submittedName>
</protein>
<keyword evidence="3" id="KW-0812">Transmembrane</keyword>
<keyword evidence="3" id="KW-0472">Membrane</keyword>
<dbReference type="Pfam" id="PF00015">
    <property type="entry name" value="MCPsignal"/>
    <property type="match status" value="1"/>
</dbReference>
<evidence type="ECO:0000313" key="8">
    <source>
        <dbReference type="Proteomes" id="UP000593591"/>
    </source>
</evidence>
<evidence type="ECO:0000256" key="2">
    <source>
        <dbReference type="PROSITE-ProRule" id="PRU00284"/>
    </source>
</evidence>
<accession>A0A840SEM8</accession>
<sequence length="620" mass="70698">MKLKKYLFTKNENPERKNSRQFTIINFIVFISIFLYSNYFFDIPAEYLVPTFVWQFILSAIFLILIMPTFNNLISFTLARRINFWKNHKATPHQKELIIRKLKMYPSRKGFETSVLYHGFQIAASLIYYLFYHIDIRIITINYLLQLNIIYIGVMTTFSYAELECRKNIAAIMNELQGTRYYERVSEPVNSLMSLFFLYILLPVVFFSASTFGIVIISKTFVTIHPLTGTISTLELSLKELSGNFTFGLLPKDFSSSRMITAGIINSVIIILHVLLYIKKIAYYIFRMGKALTAISIGNITKVKLFPVDLNTEISHTMYLLNKIIMIFRDIQNKTESANNEIIESGANLNEISAETKETVAMQNMSLSEITETIQKTTEVSADVKQKLSEVINVAKKTLSNAQKNFSDFSENFSKIEEITDTNQMTITEIEQLSSKILSIHDIITMIDSLAEQTKIIAFNAELVANSLNHDNVNLHNVSEEIRQLAETTIELTGKAKEKIQEIQTSSEELIVSGESCMNKIQEGNSLSAELINHFAIIRDSASKSVKDTQTIMNSLNNQEQYFNLISSSINLTSERVNEFSETSKIIASTIEQLQKSSSDITNMSFNINKKSIDQQGENI</sequence>
<gene>
    <name evidence="6" type="ORF">DYE49_07310</name>
    <name evidence="5" type="ORF">HNP77_000357</name>
</gene>
<feature type="transmembrane region" description="Helical" evidence="3">
    <location>
        <begin position="53"/>
        <end position="79"/>
    </location>
</feature>
<evidence type="ECO:0000313" key="7">
    <source>
        <dbReference type="Proteomes" id="UP000578697"/>
    </source>
</evidence>
<evidence type="ECO:0000256" key="3">
    <source>
        <dbReference type="SAM" id="Phobius"/>
    </source>
</evidence>
<keyword evidence="3" id="KW-1133">Transmembrane helix</keyword>
<dbReference type="EMBL" id="CP031517">
    <property type="protein sequence ID" value="QOS40272.1"/>
    <property type="molecule type" value="Genomic_DNA"/>
</dbReference>
<feature type="transmembrane region" description="Helical" evidence="3">
    <location>
        <begin position="21"/>
        <end position="41"/>
    </location>
</feature>
<dbReference type="PANTHER" id="PTHR32089">
    <property type="entry name" value="METHYL-ACCEPTING CHEMOTAXIS PROTEIN MCPB"/>
    <property type="match status" value="1"/>
</dbReference>
<feature type="domain" description="Methyl-accepting transducer" evidence="4">
    <location>
        <begin position="338"/>
        <end position="602"/>
    </location>
</feature>
<dbReference type="KEGG" id="trc:DYE49_07310"/>
<dbReference type="SUPFAM" id="SSF58104">
    <property type="entry name" value="Methyl-accepting chemotaxis protein (MCP) signaling domain"/>
    <property type="match status" value="1"/>
</dbReference>
<name>A0A840SEM8_9SPIR</name>
<dbReference type="PANTHER" id="PTHR32089:SF112">
    <property type="entry name" value="LYSOZYME-LIKE PROTEIN-RELATED"/>
    <property type="match status" value="1"/>
</dbReference>
<dbReference type="Proteomes" id="UP000578697">
    <property type="component" value="Unassembled WGS sequence"/>
</dbReference>
<dbReference type="InterPro" id="IPR004089">
    <property type="entry name" value="MCPsignal_dom"/>
</dbReference>
<proteinExistence type="predicted"/>
<dbReference type="PROSITE" id="PS50111">
    <property type="entry name" value="CHEMOTAXIS_TRANSDUC_2"/>
    <property type="match status" value="1"/>
</dbReference>
<dbReference type="EMBL" id="JACHFR010000001">
    <property type="protein sequence ID" value="MBB5218013.1"/>
    <property type="molecule type" value="Genomic_DNA"/>
</dbReference>
<reference evidence="6 8" key="1">
    <citation type="submission" date="2018-08" db="EMBL/GenBank/DDBJ databases">
        <title>The first complete genome of Treponema rectale (CHPAT), a commensal spirochete of the bovine rectum.</title>
        <authorList>
            <person name="Staton G.J."/>
            <person name="Clegg S.R."/>
            <person name="Carter S.D."/>
            <person name="Radford A.D."/>
            <person name="Darby A."/>
            <person name="Hall N."/>
            <person name="Birtles R.J."/>
            <person name="Evans N.J."/>
        </authorList>
    </citation>
    <scope>NUCLEOTIDE SEQUENCE [LARGE SCALE GENOMIC DNA]</scope>
    <source>
        <strain evidence="6 8">CHPA</strain>
    </source>
</reference>
<evidence type="ECO:0000256" key="1">
    <source>
        <dbReference type="ARBA" id="ARBA00023224"/>
    </source>
</evidence>
<dbReference type="GO" id="GO:0007165">
    <property type="term" value="P:signal transduction"/>
    <property type="evidence" value="ECO:0007669"/>
    <property type="project" value="UniProtKB-KW"/>
</dbReference>
<feature type="transmembrane region" description="Helical" evidence="3">
    <location>
        <begin position="196"/>
        <end position="217"/>
    </location>
</feature>
<reference evidence="5 7" key="2">
    <citation type="submission" date="2020-08" db="EMBL/GenBank/DDBJ databases">
        <title>Genomic Encyclopedia of Type Strains, Phase IV (KMG-IV): sequencing the most valuable type-strain genomes for metagenomic binning, comparative biology and taxonomic classification.</title>
        <authorList>
            <person name="Goeker M."/>
        </authorList>
    </citation>
    <scope>NUCLEOTIDE SEQUENCE [LARGE SCALE GENOMIC DNA]</scope>
    <source>
        <strain evidence="5 7">DSM 103679</strain>
    </source>
</reference>
<organism evidence="5 7">
    <name type="scientific">Treponema rectale</name>
    <dbReference type="NCBI Taxonomy" id="744512"/>
    <lineage>
        <taxon>Bacteria</taxon>
        <taxon>Pseudomonadati</taxon>
        <taxon>Spirochaetota</taxon>
        <taxon>Spirochaetia</taxon>
        <taxon>Spirochaetales</taxon>
        <taxon>Treponemataceae</taxon>
        <taxon>Treponema</taxon>
    </lineage>
</organism>
<keyword evidence="1 2" id="KW-0807">Transducer</keyword>
<evidence type="ECO:0000313" key="5">
    <source>
        <dbReference type="EMBL" id="MBB5218013.1"/>
    </source>
</evidence>
<dbReference type="GO" id="GO:0016020">
    <property type="term" value="C:membrane"/>
    <property type="evidence" value="ECO:0007669"/>
    <property type="project" value="InterPro"/>
</dbReference>
<evidence type="ECO:0000259" key="4">
    <source>
        <dbReference type="PROSITE" id="PS50111"/>
    </source>
</evidence>
<feature type="transmembrane region" description="Helical" evidence="3">
    <location>
        <begin position="259"/>
        <end position="278"/>
    </location>
</feature>
<evidence type="ECO:0000313" key="6">
    <source>
        <dbReference type="EMBL" id="QOS40272.1"/>
    </source>
</evidence>
<keyword evidence="7" id="KW-1185">Reference proteome</keyword>
<feature type="transmembrane region" description="Helical" evidence="3">
    <location>
        <begin position="143"/>
        <end position="163"/>
    </location>
</feature>